<organism evidence="8 9">
    <name type="scientific">Crotalaria pallida</name>
    <name type="common">Smooth rattlebox</name>
    <name type="synonym">Crotalaria striata</name>
    <dbReference type="NCBI Taxonomy" id="3830"/>
    <lineage>
        <taxon>Eukaryota</taxon>
        <taxon>Viridiplantae</taxon>
        <taxon>Streptophyta</taxon>
        <taxon>Embryophyta</taxon>
        <taxon>Tracheophyta</taxon>
        <taxon>Spermatophyta</taxon>
        <taxon>Magnoliopsida</taxon>
        <taxon>eudicotyledons</taxon>
        <taxon>Gunneridae</taxon>
        <taxon>Pentapetalae</taxon>
        <taxon>rosids</taxon>
        <taxon>fabids</taxon>
        <taxon>Fabales</taxon>
        <taxon>Fabaceae</taxon>
        <taxon>Papilionoideae</taxon>
        <taxon>50 kb inversion clade</taxon>
        <taxon>genistoids sensu lato</taxon>
        <taxon>core genistoids</taxon>
        <taxon>Crotalarieae</taxon>
        <taxon>Crotalaria</taxon>
    </lineage>
</organism>
<evidence type="ECO:0000256" key="2">
    <source>
        <dbReference type="ARBA" id="ARBA00022692"/>
    </source>
</evidence>
<evidence type="ECO:0000256" key="4">
    <source>
        <dbReference type="ARBA" id="ARBA00023136"/>
    </source>
</evidence>
<comment type="subcellular location">
    <subcellularLocation>
        <location evidence="1">Membrane</location>
        <topology evidence="1">Single-pass membrane protein</topology>
    </subcellularLocation>
</comment>
<evidence type="ECO:0000256" key="1">
    <source>
        <dbReference type="ARBA" id="ARBA00004167"/>
    </source>
</evidence>
<proteinExistence type="predicted"/>
<protein>
    <recommendedName>
        <fullName evidence="7">Late embryogenesis abundant protein LEA-2 subgroup domain-containing protein</fullName>
    </recommendedName>
</protein>
<dbReference type="EMBL" id="JAYWIO010000005">
    <property type="protein sequence ID" value="KAK7261183.1"/>
    <property type="molecule type" value="Genomic_DNA"/>
</dbReference>
<keyword evidence="3 6" id="KW-1133">Transmembrane helix</keyword>
<feature type="compositionally biased region" description="Acidic residues" evidence="5">
    <location>
        <begin position="342"/>
        <end position="358"/>
    </location>
</feature>
<evidence type="ECO:0000259" key="7">
    <source>
        <dbReference type="Pfam" id="PF03168"/>
    </source>
</evidence>
<evidence type="ECO:0000313" key="9">
    <source>
        <dbReference type="Proteomes" id="UP001372338"/>
    </source>
</evidence>
<dbReference type="PANTHER" id="PTHR31234:SF55">
    <property type="entry name" value="LATE EMBRYOGENESIS ABUNDANT (LEA) HYDROXYPROLINE-RICH GLYCOPROTEIN FAMILY"/>
    <property type="match status" value="1"/>
</dbReference>
<feature type="region of interest" description="Disordered" evidence="5">
    <location>
        <begin position="1"/>
        <end position="43"/>
    </location>
</feature>
<dbReference type="InterPro" id="IPR004864">
    <property type="entry name" value="LEA_2"/>
</dbReference>
<evidence type="ECO:0000256" key="3">
    <source>
        <dbReference type="ARBA" id="ARBA00022989"/>
    </source>
</evidence>
<reference evidence="8 9" key="1">
    <citation type="submission" date="2024-01" db="EMBL/GenBank/DDBJ databases">
        <title>The genomes of 5 underutilized Papilionoideae crops provide insights into root nodulation and disease resistanc.</title>
        <authorList>
            <person name="Yuan L."/>
        </authorList>
    </citation>
    <scope>NUCLEOTIDE SEQUENCE [LARGE SCALE GENOMIC DNA]</scope>
    <source>
        <strain evidence="8">ZHUSHIDOU_FW_LH</strain>
        <tissue evidence="8">Leaf</tissue>
    </source>
</reference>
<sequence>MFPLHSLTHAMQPPPSMPATGYPAPPYPNGGGHPPPPPSSYPYTAYPPPQRPQYYPNPNPNNPPNANRSFFRAFIATMVCLVVIFGVILIITWLVLRPTLPSFQLTSLSVSDFNTSTQSLSATWHLSLLARNRNKKMSVTYNALSAAVFYRSHYLTASQLAPFKQDTKSETTVNATLSVAANYVEPGVIADVNRERERGSVLFDVQVLASTSYRSGSWRFRSRYLKVICRKVAVGISSNATSGDLIGGPKDCEGEILGLVGGLMMITVFHSYRLASHFMYSRKVLEMWHGLGFAFTLLDASDTGWLMTIHVSFLSIWNLCFDRQEKANFLSSGEEPEKPEGWLDDEPEEIDDAETTKP</sequence>
<feature type="domain" description="Late embryogenesis abundant protein LEA-2 subgroup" evidence="7">
    <location>
        <begin position="129"/>
        <end position="222"/>
    </location>
</feature>
<evidence type="ECO:0000256" key="5">
    <source>
        <dbReference type="SAM" id="MobiDB-lite"/>
    </source>
</evidence>
<feature type="transmembrane region" description="Helical" evidence="6">
    <location>
        <begin position="70"/>
        <end position="96"/>
    </location>
</feature>
<dbReference type="Proteomes" id="UP001372338">
    <property type="component" value="Unassembled WGS sequence"/>
</dbReference>
<name>A0AAN9EWD1_CROPI</name>
<keyword evidence="9" id="KW-1185">Reference proteome</keyword>
<keyword evidence="2 6" id="KW-0812">Transmembrane</keyword>
<feature type="region of interest" description="Disordered" evidence="5">
    <location>
        <begin position="329"/>
        <end position="358"/>
    </location>
</feature>
<dbReference type="AlphaFoldDB" id="A0AAN9EWD1"/>
<dbReference type="PANTHER" id="PTHR31234">
    <property type="entry name" value="LATE EMBRYOGENESIS ABUNDANT (LEA) HYDROXYPROLINE-RICH GLYCOPROTEIN FAMILY"/>
    <property type="match status" value="1"/>
</dbReference>
<accession>A0AAN9EWD1</accession>
<feature type="compositionally biased region" description="Pro residues" evidence="5">
    <location>
        <begin position="12"/>
        <end position="43"/>
    </location>
</feature>
<dbReference type="InterPro" id="IPR044839">
    <property type="entry name" value="NDR1-like"/>
</dbReference>
<evidence type="ECO:0000256" key="6">
    <source>
        <dbReference type="SAM" id="Phobius"/>
    </source>
</evidence>
<comment type="caution">
    <text evidence="8">The sequence shown here is derived from an EMBL/GenBank/DDBJ whole genome shotgun (WGS) entry which is preliminary data.</text>
</comment>
<keyword evidence="4 6" id="KW-0472">Membrane</keyword>
<dbReference type="GO" id="GO:0005886">
    <property type="term" value="C:plasma membrane"/>
    <property type="evidence" value="ECO:0007669"/>
    <property type="project" value="TreeGrafter"/>
</dbReference>
<evidence type="ECO:0000313" key="8">
    <source>
        <dbReference type="EMBL" id="KAK7261183.1"/>
    </source>
</evidence>
<dbReference type="Pfam" id="PF03168">
    <property type="entry name" value="LEA_2"/>
    <property type="match status" value="1"/>
</dbReference>
<gene>
    <name evidence="8" type="ORF">RIF29_27488</name>
</gene>
<dbReference type="GO" id="GO:0098542">
    <property type="term" value="P:defense response to other organism"/>
    <property type="evidence" value="ECO:0007669"/>
    <property type="project" value="InterPro"/>
</dbReference>